<comment type="caution">
    <text evidence="1">The sequence shown here is derived from an EMBL/GenBank/DDBJ whole genome shotgun (WGS) entry which is preliminary data.</text>
</comment>
<proteinExistence type="predicted"/>
<gene>
    <name evidence="1" type="ORF">ACFQ2O_01755</name>
</gene>
<evidence type="ECO:0000313" key="1">
    <source>
        <dbReference type="EMBL" id="MFD1184912.1"/>
    </source>
</evidence>
<dbReference type="RefSeq" id="WP_377522426.1">
    <property type="nucleotide sequence ID" value="NZ_JBHTLD010000007.1"/>
</dbReference>
<reference evidence="2" key="1">
    <citation type="journal article" date="2019" name="Int. J. Syst. Evol. Microbiol.">
        <title>The Global Catalogue of Microorganisms (GCM) 10K type strain sequencing project: providing services to taxonomists for standard genome sequencing and annotation.</title>
        <authorList>
            <consortium name="The Broad Institute Genomics Platform"/>
            <consortium name="The Broad Institute Genome Sequencing Center for Infectious Disease"/>
            <person name="Wu L."/>
            <person name="Ma J."/>
        </authorList>
    </citation>
    <scope>NUCLEOTIDE SEQUENCE [LARGE SCALE GENOMIC DNA]</scope>
    <source>
        <strain evidence="2">JCM 31319</strain>
    </source>
</reference>
<protein>
    <submittedName>
        <fullName evidence="1">Uncharacterized protein</fullName>
    </submittedName>
</protein>
<accession>A0ABW3SJA5</accession>
<keyword evidence="2" id="KW-1185">Reference proteome</keyword>
<evidence type="ECO:0000313" key="2">
    <source>
        <dbReference type="Proteomes" id="UP001597094"/>
    </source>
</evidence>
<dbReference type="EMBL" id="JBHTLD010000007">
    <property type="protein sequence ID" value="MFD1184912.1"/>
    <property type="molecule type" value="Genomic_DNA"/>
</dbReference>
<dbReference type="Proteomes" id="UP001597094">
    <property type="component" value="Unassembled WGS sequence"/>
</dbReference>
<organism evidence="1 2">
    <name type="scientific">Pontibacter rugosus</name>
    <dbReference type="NCBI Taxonomy" id="1745966"/>
    <lineage>
        <taxon>Bacteria</taxon>
        <taxon>Pseudomonadati</taxon>
        <taxon>Bacteroidota</taxon>
        <taxon>Cytophagia</taxon>
        <taxon>Cytophagales</taxon>
        <taxon>Hymenobacteraceae</taxon>
        <taxon>Pontibacter</taxon>
    </lineage>
</organism>
<sequence>MTTQNTTAKFNKSEIFTNAWSLVKTAGKSLSEALKAAWAKAKKSALTFPELVSLAKGEPNKHRLIPNSEDYQNILAMCKASFKPLEGSEKQVKWAESLREKMVTNIAYIIVNNALCDALDALRRYGRTVEYLVQYGEASFEKAVAASKIIAYQTKATYFINNRDNDYSALAAVMNK</sequence>
<name>A0ABW3SJA5_9BACT</name>